<dbReference type="InterPro" id="IPR046348">
    <property type="entry name" value="SIS_dom_sf"/>
</dbReference>
<dbReference type="HAMAP" id="MF_00068">
    <property type="entry name" value="MurQ"/>
    <property type="match status" value="1"/>
</dbReference>
<dbReference type="FunFam" id="3.40.50.10490:FF:000014">
    <property type="entry name" value="N-acetylmuramic acid 6-phosphate etherase"/>
    <property type="match status" value="1"/>
</dbReference>
<evidence type="ECO:0000259" key="3">
    <source>
        <dbReference type="PROSITE" id="PS51464"/>
    </source>
</evidence>
<accession>A0A381WBI6</accession>
<evidence type="ECO:0000313" key="4">
    <source>
        <dbReference type="EMBL" id="SVA49842.1"/>
    </source>
</evidence>
<dbReference type="CDD" id="cd05007">
    <property type="entry name" value="SIS_Etherase"/>
    <property type="match status" value="1"/>
</dbReference>
<dbReference type="PANTHER" id="PTHR10088">
    <property type="entry name" value="GLUCOKINASE REGULATORY PROTEIN"/>
    <property type="match status" value="1"/>
</dbReference>
<proteinExistence type="inferred from homology"/>
<dbReference type="InterPro" id="IPR040190">
    <property type="entry name" value="MURQ/GCKR"/>
</dbReference>
<dbReference type="PROSITE" id="PS51464">
    <property type="entry name" value="SIS"/>
    <property type="match status" value="1"/>
</dbReference>
<dbReference type="InterPro" id="IPR005488">
    <property type="entry name" value="Etherase_MurQ"/>
</dbReference>
<dbReference type="GO" id="GO:0016835">
    <property type="term" value="F:carbon-oxygen lyase activity"/>
    <property type="evidence" value="ECO:0007669"/>
    <property type="project" value="InterPro"/>
</dbReference>
<dbReference type="InterPro" id="IPR005486">
    <property type="entry name" value="Glucokinase_regulatory_CS"/>
</dbReference>
<dbReference type="NCBIfam" id="TIGR00274">
    <property type="entry name" value="N-acetylmuramic acid 6-phosphate etherase"/>
    <property type="match status" value="1"/>
</dbReference>
<evidence type="ECO:0000256" key="2">
    <source>
        <dbReference type="ARBA" id="ARBA00023277"/>
    </source>
</evidence>
<dbReference type="EMBL" id="UINC01011278">
    <property type="protein sequence ID" value="SVA49842.1"/>
    <property type="molecule type" value="Genomic_DNA"/>
</dbReference>
<dbReference type="Gene3D" id="1.10.8.1080">
    <property type="match status" value="1"/>
</dbReference>
<dbReference type="SUPFAM" id="SSF53697">
    <property type="entry name" value="SIS domain"/>
    <property type="match status" value="1"/>
</dbReference>
<dbReference type="GO" id="GO:0097367">
    <property type="term" value="F:carbohydrate derivative binding"/>
    <property type="evidence" value="ECO:0007669"/>
    <property type="project" value="InterPro"/>
</dbReference>
<keyword evidence="1" id="KW-0456">Lyase</keyword>
<name>A0A381WBI6_9ZZZZ</name>
<dbReference type="Gene3D" id="3.40.50.10490">
    <property type="entry name" value="Glucose-6-phosphate isomerase like protein, domain 1"/>
    <property type="match status" value="2"/>
</dbReference>
<dbReference type="GO" id="GO:0046348">
    <property type="term" value="P:amino sugar catabolic process"/>
    <property type="evidence" value="ECO:0007669"/>
    <property type="project" value="InterPro"/>
</dbReference>
<dbReference type="GO" id="GO:0016803">
    <property type="term" value="F:ether hydrolase activity"/>
    <property type="evidence" value="ECO:0007669"/>
    <property type="project" value="TreeGrafter"/>
</dbReference>
<sequence>MLDDRLTEQRNPRSAEIDGFSALEIVDLINSEDQLVAKAVSQQRIQIAKAIELVTEAFLKGGRLIYVGAGTSGRLGVLDASEMPPTFGSEPELVQGIIAGGFSALVSSKESEEDSPSRGSAEMDTYQVAPNDFVLGIAASGTTPFVHGALSRACERGAKTGILLCTKPKKSLQEKYEIVIAILVGPEVVTGSTRMKAGTATKMVLNTISTGAMVRTGKVFGNLMVDLQTNCEKLRDRAERMVMTILEMDRRDAAALIERAGGSVKVALVMGRLGVDRATAKSVLDECGGFIRKVIDRREREDT</sequence>
<gene>
    <name evidence="4" type="ORF">METZ01_LOCUS102696</name>
</gene>
<reference evidence="4" key="1">
    <citation type="submission" date="2018-05" db="EMBL/GenBank/DDBJ databases">
        <authorList>
            <person name="Lanie J.A."/>
            <person name="Ng W.-L."/>
            <person name="Kazmierczak K.M."/>
            <person name="Andrzejewski T.M."/>
            <person name="Davidsen T.M."/>
            <person name="Wayne K.J."/>
            <person name="Tettelin H."/>
            <person name="Glass J.I."/>
            <person name="Rusch D."/>
            <person name="Podicherti R."/>
            <person name="Tsui H.-C.T."/>
            <person name="Winkler M.E."/>
        </authorList>
    </citation>
    <scope>NUCLEOTIDE SEQUENCE</scope>
</reference>
<dbReference type="PANTHER" id="PTHR10088:SF4">
    <property type="entry name" value="GLUCOKINASE REGULATORY PROTEIN"/>
    <property type="match status" value="1"/>
</dbReference>
<keyword evidence="2" id="KW-0119">Carbohydrate metabolism</keyword>
<dbReference type="AlphaFoldDB" id="A0A381WBI6"/>
<dbReference type="PROSITE" id="PS01272">
    <property type="entry name" value="GCKR"/>
    <property type="match status" value="1"/>
</dbReference>
<organism evidence="4">
    <name type="scientific">marine metagenome</name>
    <dbReference type="NCBI Taxonomy" id="408172"/>
    <lineage>
        <taxon>unclassified sequences</taxon>
        <taxon>metagenomes</taxon>
        <taxon>ecological metagenomes</taxon>
    </lineage>
</organism>
<dbReference type="GO" id="GO:0009254">
    <property type="term" value="P:peptidoglycan turnover"/>
    <property type="evidence" value="ECO:0007669"/>
    <property type="project" value="TreeGrafter"/>
</dbReference>
<dbReference type="NCBIfam" id="NF009222">
    <property type="entry name" value="PRK12570.1"/>
    <property type="match status" value="1"/>
</dbReference>
<dbReference type="InterPro" id="IPR001347">
    <property type="entry name" value="SIS_dom"/>
</dbReference>
<protein>
    <recommendedName>
        <fullName evidence="3">SIS domain-containing protein</fullName>
    </recommendedName>
</protein>
<evidence type="ECO:0000256" key="1">
    <source>
        <dbReference type="ARBA" id="ARBA00023239"/>
    </source>
</evidence>
<dbReference type="Pfam" id="PF22645">
    <property type="entry name" value="GKRP_SIS_N"/>
    <property type="match status" value="1"/>
</dbReference>
<dbReference type="NCBIfam" id="NF003915">
    <property type="entry name" value="PRK05441.1"/>
    <property type="match status" value="1"/>
</dbReference>
<feature type="domain" description="SIS" evidence="3">
    <location>
        <begin position="54"/>
        <end position="218"/>
    </location>
</feature>